<organism evidence="1 2">
    <name type="scientific">Chitinophaga defluvii</name>
    <dbReference type="NCBI Taxonomy" id="3163343"/>
    <lineage>
        <taxon>Bacteria</taxon>
        <taxon>Pseudomonadati</taxon>
        <taxon>Bacteroidota</taxon>
        <taxon>Chitinophagia</taxon>
        <taxon>Chitinophagales</taxon>
        <taxon>Chitinophagaceae</taxon>
        <taxon>Chitinophaga</taxon>
    </lineage>
</organism>
<dbReference type="Proteomes" id="UP001549749">
    <property type="component" value="Unassembled WGS sequence"/>
</dbReference>
<sequence>MKKLMAWYQKFIRKHIICWPEEYFNPCCRPSDPEPVADANVLRSSVHRYFKYNQAGDSYVIPFEPLYMQTMEDMRNDGWQVELQCGAGGELFYTISSKIKNKAV</sequence>
<evidence type="ECO:0000313" key="1">
    <source>
        <dbReference type="EMBL" id="MET6998683.1"/>
    </source>
</evidence>
<accession>A0ABV2T6N9</accession>
<dbReference type="EMBL" id="JBEXAC010000002">
    <property type="protein sequence ID" value="MET6998683.1"/>
    <property type="molecule type" value="Genomic_DNA"/>
</dbReference>
<proteinExistence type="predicted"/>
<evidence type="ECO:0000313" key="2">
    <source>
        <dbReference type="Proteomes" id="UP001549749"/>
    </source>
</evidence>
<reference evidence="1 2" key="1">
    <citation type="submission" date="2024-06" db="EMBL/GenBank/DDBJ databases">
        <title>Chitinophaga defluvii sp. nov., isolated from municipal sewage.</title>
        <authorList>
            <person name="Zhang L."/>
        </authorList>
    </citation>
    <scope>NUCLEOTIDE SEQUENCE [LARGE SCALE GENOMIC DNA]</scope>
    <source>
        <strain evidence="1 2">H8</strain>
    </source>
</reference>
<gene>
    <name evidence="1" type="ORF">ABR189_14965</name>
</gene>
<dbReference type="RefSeq" id="WP_354661325.1">
    <property type="nucleotide sequence ID" value="NZ_JBEXAC010000002.1"/>
</dbReference>
<protein>
    <submittedName>
        <fullName evidence="1">Uncharacterized protein</fullName>
    </submittedName>
</protein>
<comment type="caution">
    <text evidence="1">The sequence shown here is derived from an EMBL/GenBank/DDBJ whole genome shotgun (WGS) entry which is preliminary data.</text>
</comment>
<name>A0ABV2T6N9_9BACT</name>
<keyword evidence="2" id="KW-1185">Reference proteome</keyword>